<feature type="compositionally biased region" description="Acidic residues" evidence="6">
    <location>
        <begin position="1880"/>
        <end position="1904"/>
    </location>
</feature>
<feature type="compositionally biased region" description="Polar residues" evidence="6">
    <location>
        <begin position="1781"/>
        <end position="1792"/>
    </location>
</feature>
<dbReference type="GO" id="GO:0031491">
    <property type="term" value="F:nucleosome binding"/>
    <property type="evidence" value="ECO:0007669"/>
    <property type="project" value="TreeGrafter"/>
</dbReference>
<gene>
    <name evidence="7" type="ORF">E0Z10_g8106</name>
</gene>
<evidence type="ECO:0000313" key="8">
    <source>
        <dbReference type="Proteomes" id="UP000297716"/>
    </source>
</evidence>
<comment type="subcellular location">
    <subcellularLocation>
        <location evidence="2">Nucleus</location>
    </subcellularLocation>
</comment>
<dbReference type="OrthoDB" id="77564at2759"/>
<dbReference type="PANTHER" id="PTHR15502:SF7">
    <property type="entry name" value="CALCINEURIN-BINDING PROTEIN CABIN-1"/>
    <property type="match status" value="1"/>
</dbReference>
<feature type="compositionally biased region" description="Basic and acidic residues" evidence="6">
    <location>
        <begin position="359"/>
        <end position="382"/>
    </location>
</feature>
<name>A0A4Z0YNV8_9PEZI</name>
<dbReference type="GO" id="GO:0006325">
    <property type="term" value="P:chromatin organization"/>
    <property type="evidence" value="ECO:0007669"/>
    <property type="project" value="InterPro"/>
</dbReference>
<organism evidence="7 8">
    <name type="scientific">Xylaria hypoxylon</name>
    <dbReference type="NCBI Taxonomy" id="37992"/>
    <lineage>
        <taxon>Eukaryota</taxon>
        <taxon>Fungi</taxon>
        <taxon>Dikarya</taxon>
        <taxon>Ascomycota</taxon>
        <taxon>Pezizomycotina</taxon>
        <taxon>Sordariomycetes</taxon>
        <taxon>Xylariomycetidae</taxon>
        <taxon>Xylariales</taxon>
        <taxon>Xylariaceae</taxon>
        <taxon>Xylaria</taxon>
    </lineage>
</organism>
<keyword evidence="8" id="KW-1185">Reference proteome</keyword>
<evidence type="ECO:0000256" key="2">
    <source>
        <dbReference type="ARBA" id="ARBA00004123"/>
    </source>
</evidence>
<proteinExistence type="inferred from homology"/>
<evidence type="ECO:0000256" key="5">
    <source>
        <dbReference type="ARBA" id="ARBA00023242"/>
    </source>
</evidence>
<evidence type="ECO:0000313" key="7">
    <source>
        <dbReference type="EMBL" id="TGJ80670.1"/>
    </source>
</evidence>
<dbReference type="STRING" id="37992.A0A4Z0YNV8"/>
<accession>A0A4Z0YNV8</accession>
<dbReference type="PANTHER" id="PTHR15502">
    <property type="entry name" value="CALCINEURIN-BINDING PROTEIN CABIN 1-RELATED"/>
    <property type="match status" value="1"/>
</dbReference>
<comment type="function">
    <text evidence="1">Has a role in a nucleosome assembly pathway that is required for the integrity of heterochromatin and proper chromosome segregation.</text>
</comment>
<evidence type="ECO:0000256" key="4">
    <source>
        <dbReference type="ARBA" id="ARBA00014848"/>
    </source>
</evidence>
<sequence length="1904" mass="215520">MQSAFSAINLEPEENFDEEIDTSRELHIDEALKRFQTALKLHAQGPQHYQEAATAYDHLFQSEIFHLPESASEFDRAERHAQGRDLPAHLSFPHALDVAQPDIDGGASSLPQTLYLAYKNHGQFALDGIRHQAKLSQVDGTSLLENKETLAQAQRALDEYGAALDQDPSDAELWRRAARVGAFLSSARISRYCLEAAIEVDDDPAVDEVEPLSLAEGFAGEQLRGQLQVLSDQVALSHPAMAPFIKKTIPETLKKYIDPLPFLPDPTKSLTSLKPAVSGADSRQCPIQVPNPSWADLGLALLDYTRSNGVGAGKVVIDIPEIPDVVDDVQTLVERPKTQEDEEQNPTEEVPTIESPPASKDDQVETPKETRADNDNAPDDRLLYGSSSISRKRSQSVAGLPDGGEEEAVDQKRSKRTRRRETAGEALDSNTLLAAQLQPFQAADKNLFQMTRNIAENLGIEDKATLERLGELIDSCALDTRTSKLTRRPMVDLRDSLTKFVDENAKILLTKKTASPIGLASFLEHSKPGSQHRASSPPFHETRGLAGFVQKVNDGWMDIQEVIFHWIQHICANYLSSTWSDEMKRTVVQIASYLHEDIYHRTEYELLRCAQAKDSERTREAVDCLVQMQFELHLDIYERITNPNSAVLFATRMETKARLARWFSLAAQLSRERSETGDISLSMRFLWSSVFAVTLTEGVEREHVLQCWKSLRDRLGEEETTIDILLPNNLIMPEISALAADREISKLTTMDFFLGLFRTDLTDPVSVIESLEPVLNPSSVFTIADESDQPEGNDVGNDVSRELMRSSSPQEKRPITETASQGLRDLWKFLLGTSTELRLFLWTRLGDAYDAIGYKTKQFSCLLKSIEMIVNDLERDPYIGASNETRLPLFIKMLKFLDDLLISALSAALNESNAFEIVDDTHLKLSIAAVAKLSCILHVPSMYEDEVRVGMIQHASNGATFQSFLNKLREMQVRNWSLLYTLLKAGISQNRPPFTAPESERADYLAAIHQVLGLRKFCKSSNKIFLRMMRVELLKQHMIDNWEDYLGQVLYDLYGLKLGVGLSEVQDHGCPPEKLERRNTMSLVARVSILAHRMPMKDLLKSDLKNTIEHMQQAIGQTKSNQQLIQNLRIFNQTMAKPIHPLRLYEAFKGKVAIDAVGVNTADSTLARHRWFFLLGMIAFTKFKGVDLNRRQTPGATDDLRIGATFLRQQLQFTPDQWDAWFRLAECFDYELDESVLWTADKMNKERADLVKYQRNAIHCYTLALSHSRTVIFNENEEANDAIHDLYHKFGMRMYASSREPFAMEPFQHSEHKRFVIHDTGADTKDVHSQMQDYKVWKYAARLFRKAIEVMPKQWKNPYMYAKCIWKMYRKPLTALDPVDQRTRPTVQMIVEALEQSVKVVSALPKPRHSQDPILEPHYKIVSVIHKLVMLDDLQPQEAVDILQRQPYALDNGERIEINDLEDWESYVIKTLTQLREKDRSNWQHRIFMRHARIIFDENSEESSVVHALAAFGVLKESMLTKTMVMNVWKCDAERPGRHHVYTEQYVRFVVKLLVVLKDRGNFEAMLRRLRKKGADYYHFSDLWQTCCLAYLKLIRQAYQIPQVLEDEFKSTTPEEFEIITSRINEWCSDSASSHPALSALQEVIELKKLNGGLMKAGAIDDLINDCYTALYFKTGKSLPGPDVATLLEEKEQERIQTEARQLDKDNADPKPDPKPLNPFSGILNPQSHENSGTEGGPGDSTPANMDGVQRPRKIGIRRADVLRRAEQAVLRVQEGPKPTNGKSRSSVSSGKTPAADENNEGEGEGEGDSDGDSVGGELEGDVEMKDEEAERELSSVPGSVHDSADDESDLSDVPPEDLLDEDEAQHLMFPNLMRRSQETDPESSESETEETNSAMEDMEDMEE</sequence>
<dbReference type="EMBL" id="SKBN01000208">
    <property type="protein sequence ID" value="TGJ80670.1"/>
    <property type="molecule type" value="Genomic_DNA"/>
</dbReference>
<evidence type="ECO:0000256" key="3">
    <source>
        <dbReference type="ARBA" id="ARBA00007335"/>
    </source>
</evidence>
<feature type="region of interest" description="Disordered" evidence="6">
    <location>
        <begin position="334"/>
        <end position="424"/>
    </location>
</feature>
<feature type="compositionally biased region" description="Basic and acidic residues" evidence="6">
    <location>
        <begin position="1758"/>
        <end position="1767"/>
    </location>
</feature>
<feature type="compositionally biased region" description="Basic and acidic residues" evidence="6">
    <location>
        <begin position="1692"/>
        <end position="1714"/>
    </location>
</feature>
<feature type="compositionally biased region" description="Acidic residues" evidence="6">
    <location>
        <begin position="1845"/>
        <end position="1864"/>
    </location>
</feature>
<feature type="compositionally biased region" description="Polar residues" evidence="6">
    <location>
        <begin position="1724"/>
        <end position="1733"/>
    </location>
</feature>
<dbReference type="InterPro" id="IPR033053">
    <property type="entry name" value="Hir3/CABIN1"/>
</dbReference>
<comment type="similarity">
    <text evidence="3">Belongs to the HIR3 family.</text>
</comment>
<dbReference type="GO" id="GO:0005634">
    <property type="term" value="C:nucleus"/>
    <property type="evidence" value="ECO:0007669"/>
    <property type="project" value="UniProtKB-SubCell"/>
</dbReference>
<dbReference type="GO" id="GO:0000417">
    <property type="term" value="C:HIR complex"/>
    <property type="evidence" value="ECO:0007669"/>
    <property type="project" value="TreeGrafter"/>
</dbReference>
<evidence type="ECO:0000256" key="1">
    <source>
        <dbReference type="ARBA" id="ARBA00002687"/>
    </source>
</evidence>
<feature type="region of interest" description="Disordered" evidence="6">
    <location>
        <begin position="1692"/>
        <end position="1904"/>
    </location>
</feature>
<comment type="caution">
    <text evidence="7">The sequence shown here is derived from an EMBL/GenBank/DDBJ whole genome shotgun (WGS) entry which is preliminary data.</text>
</comment>
<evidence type="ECO:0000256" key="6">
    <source>
        <dbReference type="SAM" id="MobiDB-lite"/>
    </source>
</evidence>
<keyword evidence="5" id="KW-0539">Nucleus</keyword>
<reference evidence="7 8" key="1">
    <citation type="submission" date="2019-03" db="EMBL/GenBank/DDBJ databases">
        <title>Draft genome sequence of Xylaria hypoxylon DSM 108379, a ubiquitous saprotrophic-parasitic fungi on hardwood.</title>
        <authorList>
            <person name="Buettner E."/>
            <person name="Leonhardt S."/>
            <person name="Gebauer A.M."/>
            <person name="Liers C."/>
            <person name="Hofrichter M."/>
            <person name="Kellner H."/>
        </authorList>
    </citation>
    <scope>NUCLEOTIDE SEQUENCE [LARGE SCALE GENOMIC DNA]</scope>
    <source>
        <strain evidence="7 8">DSM 108379</strain>
    </source>
</reference>
<feature type="compositionally biased region" description="Acidic residues" evidence="6">
    <location>
        <begin position="1798"/>
        <end position="1812"/>
    </location>
</feature>
<feature type="compositionally biased region" description="Basic and acidic residues" evidence="6">
    <location>
        <begin position="799"/>
        <end position="815"/>
    </location>
</feature>
<feature type="region of interest" description="Disordered" evidence="6">
    <location>
        <begin position="785"/>
        <end position="815"/>
    </location>
</feature>
<feature type="compositionally biased region" description="Acidic residues" evidence="6">
    <location>
        <begin position="1819"/>
        <end position="1831"/>
    </location>
</feature>
<protein>
    <recommendedName>
        <fullName evidence="4">Histone transcription regulator 3 homolog</fullName>
    </recommendedName>
</protein>
<dbReference type="Proteomes" id="UP000297716">
    <property type="component" value="Unassembled WGS sequence"/>
</dbReference>